<reference evidence="2" key="1">
    <citation type="submission" date="2025-08" db="UniProtKB">
        <authorList>
            <consortium name="RefSeq"/>
        </authorList>
    </citation>
    <scope>IDENTIFICATION</scope>
</reference>
<evidence type="ECO:0000313" key="2">
    <source>
        <dbReference type="RefSeq" id="XP_026190492.1"/>
    </source>
</evidence>
<dbReference type="Proteomes" id="UP000515125">
    <property type="component" value="Unplaced"/>
</dbReference>
<proteinExistence type="predicted"/>
<accession>A0A6P6RSK5</accession>
<evidence type="ECO:0000313" key="1">
    <source>
        <dbReference type="Proteomes" id="UP000515125"/>
    </source>
</evidence>
<protein>
    <submittedName>
        <fullName evidence="2">Uncharacterized protein LOC113146662</fullName>
    </submittedName>
</protein>
<organism evidence="1 2">
    <name type="scientific">Cyclospora cayetanensis</name>
    <dbReference type="NCBI Taxonomy" id="88456"/>
    <lineage>
        <taxon>Eukaryota</taxon>
        <taxon>Sar</taxon>
        <taxon>Alveolata</taxon>
        <taxon>Apicomplexa</taxon>
        <taxon>Conoidasida</taxon>
        <taxon>Coccidia</taxon>
        <taxon>Eucoccidiorida</taxon>
        <taxon>Eimeriorina</taxon>
        <taxon>Eimeriidae</taxon>
        <taxon>Cyclospora</taxon>
    </lineage>
</organism>
<dbReference type="GeneID" id="113146662"/>
<dbReference type="OrthoDB" id="354208at2759"/>
<gene>
    <name evidence="2" type="primary">LOC113146662</name>
</gene>
<dbReference type="RefSeq" id="XP_026190492.1">
    <property type="nucleotide sequence ID" value="XM_026334707.1"/>
</dbReference>
<name>A0A6P6RSK5_9EIME</name>
<keyword evidence="1" id="KW-1185">Reference proteome</keyword>
<dbReference type="AlphaFoldDB" id="A0A6P6RSK5"/>
<sequence length="102" mass="11135">MSDAGDTGPRATACQETVERMLDGLAVLGRAFRSTFQGVSGCVRRVSYPLKEFLVIKYDECAGRWTTHGTRTQRMAENVACFDAVEVSDKDTSESSETSSDS</sequence>